<accession>A0AAE7W989</accession>
<reference evidence="2 3" key="1">
    <citation type="submission" date="2021-03" db="EMBL/GenBank/DDBJ databases">
        <authorList>
            <person name="Thompson D.W."/>
            <person name="Brown H.M.F."/>
            <person name="Thompson S.D."/>
            <person name="Grose J.H."/>
        </authorList>
    </citation>
    <scope>NUCLEOTIDE SEQUENCE [LARGE SCALE GENOMIC DNA]</scope>
</reference>
<name>A0AAE7W989_9CAUD</name>
<feature type="region of interest" description="Disordered" evidence="1">
    <location>
        <begin position="440"/>
        <end position="484"/>
    </location>
</feature>
<evidence type="ECO:0000313" key="3">
    <source>
        <dbReference type="Proteomes" id="UP000827415"/>
    </source>
</evidence>
<keyword evidence="3" id="KW-1185">Reference proteome</keyword>
<organism evidence="2 3">
    <name type="scientific">Hafnia phage vB_HpaM_Zyzzx</name>
    <dbReference type="NCBI Taxonomy" id="2836109"/>
    <lineage>
        <taxon>Viruses</taxon>
        <taxon>Duplodnaviria</taxon>
        <taxon>Heunggongvirae</taxon>
        <taxon>Uroviricota</taxon>
        <taxon>Caudoviricetes</taxon>
        <taxon>Andersonviridae</taxon>
        <taxon>Andersonviridae incertae sedis</taxon>
        <taxon>Daniellevirus</taxon>
        <taxon>Daniellevirus Zyzzx</taxon>
    </lineage>
</organism>
<feature type="compositionally biased region" description="Polar residues" evidence="1">
    <location>
        <begin position="469"/>
        <end position="484"/>
    </location>
</feature>
<dbReference type="EMBL" id="MW749004">
    <property type="protein sequence ID" value="QYA57321.1"/>
    <property type="molecule type" value="Genomic_DNA"/>
</dbReference>
<protein>
    <submittedName>
        <fullName evidence="2">Portal protein</fullName>
    </submittedName>
</protein>
<dbReference type="InterPro" id="IPR009279">
    <property type="entry name" value="Portal_Mu"/>
</dbReference>
<gene>
    <name evidence="2" type="ORF">ZYZZX_106</name>
</gene>
<evidence type="ECO:0000256" key="1">
    <source>
        <dbReference type="SAM" id="MobiDB-lite"/>
    </source>
</evidence>
<dbReference type="Proteomes" id="UP000827415">
    <property type="component" value="Segment"/>
</dbReference>
<proteinExistence type="predicted"/>
<evidence type="ECO:0000313" key="2">
    <source>
        <dbReference type="EMBL" id="QYA57321.1"/>
    </source>
</evidence>
<sequence length="484" mass="54737">MSEITSQPSMPPFRQGEVGALGLRVISGRILEEPRRNLQFPESIKTFQVMMRDPSVAASINVIKMFVQTVDWQFKAPKGKENDPLIKQRVEFFNSLMGDMEESWEDFISSILSMCIYGFSINEKVYKVRNGRKGKYKSRYNDGLIGWAKLPTRSQTTVDKWYFDEDCRNIIGFKQNLKAVNYLADADVTKLERTIPRSKFMLFKYDDSCGNPEGRSPLINAYVPWRYKVQLEEFEAMGVSRDLVGMPKIGLPPDYLAEDADEDKKMFLEYCKTIINDQIANNRAGLIVPRFIDPETKEDIFEFSLVSRQGAKAYDTAEIIERYSKQIMMAFMSDILSMGQSKYGSHSLADNKTSILAMSCAIILRHIRSVINRDLVAQTYALNMWDDEDHVEIDFSDIETPDLEVVSKFVQQTVAVGAIEVDKPMSNYLRSLLGLEPADESQKISEDLSPQTQSKAGEGYKTAGEGTAKSPSAVNTSAANKANK</sequence>
<dbReference type="Pfam" id="PF06074">
    <property type="entry name" value="Portal_Mu"/>
    <property type="match status" value="1"/>
</dbReference>